<comment type="similarity">
    <text evidence="1">Belongs to the CFAP97 family.</text>
</comment>
<feature type="region of interest" description="Disordered" evidence="2">
    <location>
        <begin position="58"/>
        <end position="78"/>
    </location>
</feature>
<evidence type="ECO:0000256" key="2">
    <source>
        <dbReference type="SAM" id="MobiDB-lite"/>
    </source>
</evidence>
<feature type="compositionally biased region" description="Acidic residues" evidence="2">
    <location>
        <begin position="286"/>
        <end position="300"/>
    </location>
</feature>
<protein>
    <submittedName>
        <fullName evidence="3">Uncharacterized protein</fullName>
    </submittedName>
</protein>
<dbReference type="InterPro" id="IPR029488">
    <property type="entry name" value="Hmw/CFAP97"/>
</dbReference>
<keyword evidence="4" id="KW-1185">Reference proteome</keyword>
<name>A0ABP0P550_9DINO</name>
<sequence length="300" mass="33505">MAKPVKPAAWQVAQEPQALSLPAFRQWQRRIARHRQHLIAAKEVTDISQYEREVQELERASAAHKSSRKAQKREEEAKLKKDNVRLVQKLCDVARQSEKRQEAISARSDPAGASVLKFKPQRMKRQQAIFADNLALLHRLETVRSVVPSASQAVESHSRHRAIAARLSRSRRPVGMARPVPPPGRPSGPRLRRGPGAAEPEQSRMAVLPKVPPEVPELPEVTFSEVEAGARRVPLHLAEAEAVLLLPALEDREDLSRMLPITYNEHGMGTASPVKEKDTSDAGSEFPEDFEDPSDSESER</sequence>
<gene>
    <name evidence="3" type="ORF">CCMP2556_LOCUS34337</name>
</gene>
<dbReference type="InterPro" id="IPR038791">
    <property type="entry name" value="Cfap97/Hemingway"/>
</dbReference>
<organism evidence="3 4">
    <name type="scientific">Durusdinium trenchii</name>
    <dbReference type="NCBI Taxonomy" id="1381693"/>
    <lineage>
        <taxon>Eukaryota</taxon>
        <taxon>Sar</taxon>
        <taxon>Alveolata</taxon>
        <taxon>Dinophyceae</taxon>
        <taxon>Suessiales</taxon>
        <taxon>Symbiodiniaceae</taxon>
        <taxon>Durusdinium</taxon>
    </lineage>
</organism>
<dbReference type="PANTHER" id="PTHR23035">
    <property type="entry name" value="CILIA- AND FLAGELLA-ASSOCIATED PROTEIN 97-RELATED"/>
    <property type="match status" value="1"/>
</dbReference>
<dbReference type="Proteomes" id="UP001642484">
    <property type="component" value="Unassembled WGS sequence"/>
</dbReference>
<evidence type="ECO:0000256" key="1">
    <source>
        <dbReference type="ARBA" id="ARBA00008315"/>
    </source>
</evidence>
<dbReference type="PANTHER" id="PTHR23035:SF1">
    <property type="entry name" value="CILIA- AND FLAGELLA-ASSOCIATED PROTEIN 97"/>
    <property type="match status" value="1"/>
</dbReference>
<comment type="caution">
    <text evidence="3">The sequence shown here is derived from an EMBL/GenBank/DDBJ whole genome shotgun (WGS) entry which is preliminary data.</text>
</comment>
<reference evidence="3 4" key="1">
    <citation type="submission" date="2024-02" db="EMBL/GenBank/DDBJ databases">
        <authorList>
            <person name="Chen Y."/>
            <person name="Shah S."/>
            <person name="Dougan E. K."/>
            <person name="Thang M."/>
            <person name="Chan C."/>
        </authorList>
    </citation>
    <scope>NUCLEOTIDE SEQUENCE [LARGE SCALE GENOMIC DNA]</scope>
</reference>
<evidence type="ECO:0000313" key="3">
    <source>
        <dbReference type="EMBL" id="CAK9069830.1"/>
    </source>
</evidence>
<dbReference type="EMBL" id="CAXAMN010022472">
    <property type="protein sequence ID" value="CAK9069830.1"/>
    <property type="molecule type" value="Genomic_DNA"/>
</dbReference>
<feature type="region of interest" description="Disordered" evidence="2">
    <location>
        <begin position="170"/>
        <end position="205"/>
    </location>
</feature>
<feature type="region of interest" description="Disordered" evidence="2">
    <location>
        <begin position="264"/>
        <end position="300"/>
    </location>
</feature>
<evidence type="ECO:0000313" key="4">
    <source>
        <dbReference type="Proteomes" id="UP001642484"/>
    </source>
</evidence>
<dbReference type="Pfam" id="PF13879">
    <property type="entry name" value="Hmw_CFAP97"/>
    <property type="match status" value="1"/>
</dbReference>
<proteinExistence type="inferred from homology"/>
<accession>A0ABP0P550</accession>